<evidence type="ECO:0000313" key="1">
    <source>
        <dbReference type="EMBL" id="EBZ6050661.1"/>
    </source>
</evidence>
<accession>A0A5X3NZ81</accession>
<organism evidence="1">
    <name type="scientific">Salmonella enterica subsp. enterica serovar Weslaco</name>
    <dbReference type="NCBI Taxonomy" id="1243597"/>
    <lineage>
        <taxon>Bacteria</taxon>
        <taxon>Pseudomonadati</taxon>
        <taxon>Pseudomonadota</taxon>
        <taxon>Gammaproteobacteria</taxon>
        <taxon>Enterobacterales</taxon>
        <taxon>Enterobacteriaceae</taxon>
        <taxon>Salmonella</taxon>
    </lineage>
</organism>
<proteinExistence type="predicted"/>
<comment type="caution">
    <text evidence="1">The sequence shown here is derived from an EMBL/GenBank/DDBJ whole genome shotgun (WGS) entry which is preliminary data.</text>
</comment>
<protein>
    <submittedName>
        <fullName evidence="1">Uncharacterized protein</fullName>
    </submittedName>
</protein>
<dbReference type="EMBL" id="AAHRRA010000002">
    <property type="protein sequence ID" value="EBZ6050661.1"/>
    <property type="molecule type" value="Genomic_DNA"/>
</dbReference>
<reference evidence="1" key="1">
    <citation type="submission" date="2018-10" db="EMBL/GenBank/DDBJ databases">
        <authorList>
            <consortium name="GenomeTrakr network: Whole genome sequencing for foodborne pathogen traceback"/>
        </authorList>
    </citation>
    <scope>NUCLEOTIDE SEQUENCE</scope>
    <source>
        <strain evidence="1">FDA00013435</strain>
    </source>
</reference>
<name>A0A5X3NZ81_SALET</name>
<dbReference type="AlphaFoldDB" id="A0A5X3NZ81"/>
<gene>
    <name evidence="1" type="ORF">D2118_03855</name>
</gene>
<sequence length="64" mass="6760">MQGHETILLKMIVYTIAQSVRRLNVGFFAGWRLNCTTGATGAAVGVAGSLFTASAQGPERTKCT</sequence>